<organism evidence="1 2">
    <name type="scientific">Neodiprion lecontei</name>
    <name type="common">Redheaded pine sawfly</name>
    <dbReference type="NCBI Taxonomy" id="441921"/>
    <lineage>
        <taxon>Eukaryota</taxon>
        <taxon>Metazoa</taxon>
        <taxon>Ecdysozoa</taxon>
        <taxon>Arthropoda</taxon>
        <taxon>Hexapoda</taxon>
        <taxon>Insecta</taxon>
        <taxon>Pterygota</taxon>
        <taxon>Neoptera</taxon>
        <taxon>Endopterygota</taxon>
        <taxon>Hymenoptera</taxon>
        <taxon>Tenthredinoidea</taxon>
        <taxon>Diprionidae</taxon>
        <taxon>Diprioninae</taxon>
        <taxon>Neodiprion</taxon>
    </lineage>
</organism>
<reference evidence="2" key="1">
    <citation type="submission" date="2025-08" db="UniProtKB">
        <authorList>
            <consortium name="RefSeq"/>
        </authorList>
    </citation>
    <scope>IDENTIFICATION</scope>
    <source>
        <tissue evidence="2">Thorax and Abdomen</tissue>
    </source>
</reference>
<evidence type="ECO:0000313" key="1">
    <source>
        <dbReference type="Proteomes" id="UP000829291"/>
    </source>
</evidence>
<gene>
    <name evidence="2" type="primary">LOC107218705</name>
</gene>
<proteinExistence type="predicted"/>
<dbReference type="PANTHER" id="PTHR33964:SF1">
    <property type="entry name" value="RE45066P"/>
    <property type="match status" value="1"/>
</dbReference>
<accession>A0ABM3G0Z9</accession>
<dbReference type="RefSeq" id="XP_046593933.1">
    <property type="nucleotide sequence ID" value="XM_046737977.1"/>
</dbReference>
<keyword evidence="1" id="KW-1185">Reference proteome</keyword>
<feature type="non-terminal residue" evidence="2">
    <location>
        <position position="1"/>
    </location>
</feature>
<dbReference type="Proteomes" id="UP000829291">
    <property type="component" value="Chromosome 4"/>
</dbReference>
<sequence>RQHNQCGNKRFYSYFRKETCKSNFKDCNLDRYASRKTYRNQRNNKGVTREALKCDENQLMTYLAELQVTNPESLLLIASYKDLDHLCRRIAGNLDSIDIFLQTCTPLPQDHLYMQLIAGLRVLSTKLCVECSYQKSYQKYLSCFHELHTEYIDCAGPADWTENMAHNELCNEYKSIADCYYTKSAMLCGIKAAKIMKELVVRVINGIIDTHCPEVRKNPTIPNPMPESVFSKGTIARCFVHNLNHILTWMTKLLYY</sequence>
<evidence type="ECO:0000313" key="2">
    <source>
        <dbReference type="RefSeq" id="XP_046593933.1"/>
    </source>
</evidence>
<dbReference type="PANTHER" id="PTHR33964">
    <property type="entry name" value="RE45066P-RELATED"/>
    <property type="match status" value="1"/>
</dbReference>
<dbReference type="GeneID" id="107218705"/>
<name>A0ABM3G0Z9_NEOLC</name>
<protein>
    <submittedName>
        <fullName evidence="2">Uncharacterized protein LOC107218705</fullName>
    </submittedName>
</protein>